<feature type="compositionally biased region" description="Basic and acidic residues" evidence="1">
    <location>
        <begin position="959"/>
        <end position="975"/>
    </location>
</feature>
<gene>
    <name evidence="3" type="ORF">MATL_G00233740</name>
</gene>
<feature type="region of interest" description="Disordered" evidence="1">
    <location>
        <begin position="362"/>
        <end position="389"/>
    </location>
</feature>
<reference evidence="3" key="1">
    <citation type="submission" date="2021-01" db="EMBL/GenBank/DDBJ databases">
        <authorList>
            <person name="Zahm M."/>
            <person name="Roques C."/>
            <person name="Cabau C."/>
            <person name="Klopp C."/>
            <person name="Donnadieu C."/>
            <person name="Jouanno E."/>
            <person name="Lampietro C."/>
            <person name="Louis A."/>
            <person name="Herpin A."/>
            <person name="Echchiki A."/>
            <person name="Berthelot C."/>
            <person name="Parey E."/>
            <person name="Roest-Crollius H."/>
            <person name="Braasch I."/>
            <person name="Postlethwait J."/>
            <person name="Bobe J."/>
            <person name="Montfort J."/>
            <person name="Bouchez O."/>
            <person name="Begum T."/>
            <person name="Mejri S."/>
            <person name="Adams A."/>
            <person name="Chen W.-J."/>
            <person name="Guiguen Y."/>
        </authorList>
    </citation>
    <scope>NUCLEOTIDE SEQUENCE</scope>
    <source>
        <strain evidence="3">YG-15Mar2019-1</strain>
        <tissue evidence="3">Brain</tissue>
    </source>
</reference>
<evidence type="ECO:0000256" key="1">
    <source>
        <dbReference type="SAM" id="MobiDB-lite"/>
    </source>
</evidence>
<feature type="compositionally biased region" description="Polar residues" evidence="1">
    <location>
        <begin position="162"/>
        <end position="179"/>
    </location>
</feature>
<dbReference type="InterPro" id="IPR029332">
    <property type="entry name" value="PEHE_dom"/>
</dbReference>
<feature type="compositionally biased region" description="Acidic residues" evidence="1">
    <location>
        <begin position="581"/>
        <end position="590"/>
    </location>
</feature>
<evidence type="ECO:0000313" key="4">
    <source>
        <dbReference type="Proteomes" id="UP001046870"/>
    </source>
</evidence>
<evidence type="ECO:0000259" key="2">
    <source>
        <dbReference type="PROSITE" id="PS52052"/>
    </source>
</evidence>
<sequence length="1237" mass="132436">MYYYFNWPKMSGNAAGVGGGAAGILHRAPGSGGGGCGELVNGDGTCAAVATATTTTLAQCSERETSVAEAQTHNDRNNPPCFHAEITGENNDGLAVNNTDNAVKRGCADSGEYVLGCLSAVNGQGVHPKEAGSINIDHKPSGSQHGGGHSSFMAAASRKTGNRQQPGSAGTGKNTNGESISAERGGSSLTAAAENGSLKSNPTVTKRRRCSLSRAPKRVCFAGTTTIAHCGISDSGARRPRQGCAPLRNTGGNNVLLLKSCNYSETPQPGHRTHAAEAHHRGSSREYVSGCDRSDNSIRQDSICPPSALANSCVDNINSTDGRPPRTAKGRVRLYRVRSFVATTLGYNNRGRSSVAVNGVTERAQGGSNYNPSQRCPLPGHGGQEQQSGQDLSCARTCSVASCHTVGKRGPERHCNNSAQKKGIQDPKEKTVEQNGTELTQKGGQWTSSTCGDPAGSGAQGSDGGVPAETPSAEAVETGASEVRQRQGQLEERTERLWRRLQAVQVKQMERHVVQQLRGLAGAMGRRKEGARARLQQALRPPHAPSPGELSRLARSCSEALHTAEGALDSDHTASSSGGESEGEERDDDSTPAPKHLIKGSTEWRWAEQRAGLGSKWVWLQAQVSELEYRIRALTELYTHLRHGKGRGVLQPTGSLPVPITPLRASRPPQPPNSTLCSSAEPPQNPLRKRQTEETPLCPPDPPSSPPSAARVRPLMRQRRRRLIRLGETAALGAKAVSVPCWCTPPEVCVLCAGNPPRGPLDNGSSPWARWAQLDLCLHPVLSFPSDMPLALQCRVPPRATPRSHNALRSAGMPPPSPWLAKRAQGSQKPGRLRRKPLCPPPPHSLLPLPHTADGPGERTQRGLVNPAFVSLRTASADPPFRSITPPTTDAPTQPLRRRRGESSFDIDNLVMPLGLAGLGGGARVQRLQYKEILTPSWRQLDSPSPAPAGQTGPGSDPPGEKQRATVEKEQGHEEQQEEEEVEDLSDTAFLIRHAQCEHRERSRWGSWAHRRRRGRSSFRGEGKVTPRTPDQPPSPEPRACLPSECGSWPSSPQETPSTPGGPEEPSLFLLEEEQLTTLPWERRSFPLSEEELRWLQEEEEEDCPKDPSSTSARSQSTDSGISVGSLELSPVTLLPLPPPPPPPPPPPAVRHSQDLTHKPPLTPAGTSPSLPTTQDAPPSSQPRTQALSPLSLPPRCSRHAQPQAEGQAGGAARPFRYLMTRPLAAGRRRAQLGGTL</sequence>
<comment type="caution">
    <text evidence="3">The sequence shown here is derived from an EMBL/GenBank/DDBJ whole genome shotgun (WGS) entry which is preliminary data.</text>
</comment>
<feature type="region of interest" description="Disordered" evidence="1">
    <location>
        <begin position="1092"/>
        <end position="1215"/>
    </location>
</feature>
<feature type="compositionally biased region" description="Low complexity" evidence="1">
    <location>
        <begin position="1050"/>
        <end position="1068"/>
    </location>
</feature>
<feature type="compositionally biased region" description="Polar residues" evidence="1">
    <location>
        <begin position="673"/>
        <end position="682"/>
    </location>
</feature>
<keyword evidence="4" id="KW-1185">Reference proteome</keyword>
<dbReference type="InterPro" id="IPR026180">
    <property type="entry name" value="NSL1"/>
</dbReference>
<protein>
    <recommendedName>
        <fullName evidence="2">PEHE domain-containing protein</fullName>
    </recommendedName>
</protein>
<feature type="compositionally biased region" description="Polar residues" evidence="1">
    <location>
        <begin position="1165"/>
        <end position="1189"/>
    </location>
</feature>
<feature type="compositionally biased region" description="Pro residues" evidence="1">
    <location>
        <begin position="1136"/>
        <end position="1149"/>
    </location>
</feature>
<name>A0A9D3PHS7_MEGAT</name>
<evidence type="ECO:0000313" key="3">
    <source>
        <dbReference type="EMBL" id="KAG7458051.1"/>
    </source>
</evidence>
<feature type="region of interest" description="Disordered" evidence="1">
    <location>
        <begin position="191"/>
        <end position="210"/>
    </location>
</feature>
<dbReference type="GO" id="GO:0044545">
    <property type="term" value="C:NSL complex"/>
    <property type="evidence" value="ECO:0007669"/>
    <property type="project" value="TreeGrafter"/>
</dbReference>
<feature type="region of interest" description="Disordered" evidence="1">
    <location>
        <begin position="129"/>
        <end position="184"/>
    </location>
</feature>
<feature type="region of interest" description="Disordered" evidence="1">
    <location>
        <begin position="405"/>
        <end position="488"/>
    </location>
</feature>
<feature type="domain" description="PEHE" evidence="2">
    <location>
        <begin position="932"/>
        <end position="1081"/>
    </location>
</feature>
<feature type="region of interest" description="Disordered" evidence="1">
    <location>
        <begin position="266"/>
        <end position="293"/>
    </location>
</feature>
<feature type="compositionally biased region" description="Basic and acidic residues" evidence="1">
    <location>
        <begin position="995"/>
        <end position="1004"/>
    </location>
</feature>
<feature type="region of interest" description="Disordered" evidence="1">
    <location>
        <begin position="801"/>
        <end position="862"/>
    </location>
</feature>
<feature type="compositionally biased region" description="Low complexity" evidence="1">
    <location>
        <begin position="1109"/>
        <end position="1120"/>
    </location>
</feature>
<dbReference type="GO" id="GO:0035035">
    <property type="term" value="F:histone acetyltransferase binding"/>
    <property type="evidence" value="ECO:0007669"/>
    <property type="project" value="TreeGrafter"/>
</dbReference>
<organism evidence="3 4">
    <name type="scientific">Megalops atlanticus</name>
    <name type="common">Tarpon</name>
    <name type="synonym">Clupea gigantea</name>
    <dbReference type="NCBI Taxonomy" id="7932"/>
    <lineage>
        <taxon>Eukaryota</taxon>
        <taxon>Metazoa</taxon>
        <taxon>Chordata</taxon>
        <taxon>Craniata</taxon>
        <taxon>Vertebrata</taxon>
        <taxon>Euteleostomi</taxon>
        <taxon>Actinopterygii</taxon>
        <taxon>Neopterygii</taxon>
        <taxon>Teleostei</taxon>
        <taxon>Elopiformes</taxon>
        <taxon>Megalopidae</taxon>
        <taxon>Megalops</taxon>
    </lineage>
</organism>
<feature type="region of interest" description="Disordered" evidence="1">
    <location>
        <begin position="937"/>
        <end position="1068"/>
    </location>
</feature>
<proteinExistence type="predicted"/>
<dbReference type="PROSITE" id="PS52052">
    <property type="entry name" value="PEHE"/>
    <property type="match status" value="1"/>
</dbReference>
<dbReference type="EMBL" id="JAFDVH010000021">
    <property type="protein sequence ID" value="KAG7458051.1"/>
    <property type="molecule type" value="Genomic_DNA"/>
</dbReference>
<dbReference type="OrthoDB" id="6022640at2759"/>
<feature type="compositionally biased region" description="Low complexity" evidence="1">
    <location>
        <begin position="1201"/>
        <end position="1213"/>
    </location>
</feature>
<dbReference type="AlphaFoldDB" id="A0A9D3PHS7"/>
<feature type="region of interest" description="Disordered" evidence="1">
    <location>
        <begin position="876"/>
        <end position="904"/>
    </location>
</feature>
<feature type="compositionally biased region" description="Basic and acidic residues" evidence="1">
    <location>
        <begin position="423"/>
        <end position="432"/>
    </location>
</feature>
<dbReference type="PANTHER" id="PTHR22443">
    <property type="entry name" value="NON-SPECIFIC LETHAL 1, ISOFORM M"/>
    <property type="match status" value="1"/>
</dbReference>
<feature type="region of interest" description="Disordered" evidence="1">
    <location>
        <begin position="645"/>
        <end position="713"/>
    </location>
</feature>
<feature type="compositionally biased region" description="Acidic residues" evidence="1">
    <location>
        <begin position="976"/>
        <end position="986"/>
    </location>
</feature>
<dbReference type="Proteomes" id="UP001046870">
    <property type="component" value="Chromosome 21"/>
</dbReference>
<feature type="compositionally biased region" description="Pro residues" evidence="1">
    <location>
        <begin position="697"/>
        <end position="706"/>
    </location>
</feature>
<feature type="compositionally biased region" description="Polar residues" evidence="1">
    <location>
        <begin position="433"/>
        <end position="451"/>
    </location>
</feature>
<accession>A0A9D3PHS7</accession>
<dbReference type="SMART" id="SM01300">
    <property type="entry name" value="PEHE"/>
    <property type="match status" value="1"/>
</dbReference>
<dbReference type="PANTHER" id="PTHR22443:SF14">
    <property type="entry name" value="KAT8 REGULATORY NSL COMPLEX SUBUNIT 1"/>
    <property type="match status" value="1"/>
</dbReference>
<feature type="region of interest" description="Disordered" evidence="1">
    <location>
        <begin position="522"/>
        <end position="601"/>
    </location>
</feature>
<feature type="compositionally biased region" description="Basic and acidic residues" evidence="1">
    <location>
        <begin position="274"/>
        <end position="284"/>
    </location>
</feature>
<dbReference type="Pfam" id="PF15275">
    <property type="entry name" value="PEHE"/>
    <property type="match status" value="1"/>
</dbReference>